<feature type="region of interest" description="Disordered" evidence="1">
    <location>
        <begin position="168"/>
        <end position="292"/>
    </location>
</feature>
<evidence type="ECO:0000256" key="1">
    <source>
        <dbReference type="SAM" id="MobiDB-lite"/>
    </source>
</evidence>
<dbReference type="AlphaFoldDB" id="A0A0S4JEP7"/>
<keyword evidence="3" id="KW-1185">Reference proteome</keyword>
<feature type="region of interest" description="Disordered" evidence="1">
    <location>
        <begin position="415"/>
        <end position="436"/>
    </location>
</feature>
<dbReference type="EMBL" id="CYKH01001645">
    <property type="protein sequence ID" value="CUG88449.1"/>
    <property type="molecule type" value="Genomic_DNA"/>
</dbReference>
<protein>
    <submittedName>
        <fullName evidence="2">Uncharacterized protein</fullName>
    </submittedName>
</protein>
<feature type="compositionally biased region" description="Acidic residues" evidence="1">
    <location>
        <begin position="358"/>
        <end position="369"/>
    </location>
</feature>
<gene>
    <name evidence="2" type="ORF">BSAL_15465</name>
</gene>
<feature type="compositionally biased region" description="Polar residues" evidence="1">
    <location>
        <begin position="1"/>
        <end position="15"/>
    </location>
</feature>
<sequence>MDSNRQSPQQLNQTHFVVPPSHVSPARILSPARGTTSPGATSLNKSGRLLTAAPSLGDYTCSDASEFGVTMSSEGSSTFFMGNSMMKYSARSHTLSVTLTTNEGTGELLRSTVVDVGAVSQLWNGGGGCGDRGDSSSSQEEEGNGSKDGKCAASSLAPRPSSLLALQSVQNASARSKVNRRQSNPIESDATTSEDDDDEDADHDTVFYKPYQSLDPREDSDGHHQASSSSSSSSSSSNHSASPQHHHHNQSSSVGGALASKIRTRARAASSPTLKSHYGDPMSAGGASPFSDADYCSNIRGSKYGSLQEVELVPAGATPGRKQPQDDPQWSSLFPAPILRGGHLVTRPNLRSPLGTESDGDHDDEDDGDWVPGICVPCVSCCEPSGHSGEQLSAYDDDEVGCGQLQPGSRMSLKAALRAQQHDDDEFEANGPLQPD</sequence>
<feature type="region of interest" description="Disordered" evidence="1">
    <location>
        <begin position="310"/>
        <end position="369"/>
    </location>
</feature>
<feature type="compositionally biased region" description="Polar residues" evidence="1">
    <location>
        <begin position="168"/>
        <end position="186"/>
    </location>
</feature>
<reference evidence="3" key="1">
    <citation type="submission" date="2015-09" db="EMBL/GenBank/DDBJ databases">
        <authorList>
            <consortium name="Pathogen Informatics"/>
        </authorList>
    </citation>
    <scope>NUCLEOTIDE SEQUENCE [LARGE SCALE GENOMIC DNA]</scope>
    <source>
        <strain evidence="3">Lake Konstanz</strain>
    </source>
</reference>
<accession>A0A0S4JEP7</accession>
<feature type="compositionally biased region" description="Acidic residues" evidence="1">
    <location>
        <begin position="192"/>
        <end position="202"/>
    </location>
</feature>
<evidence type="ECO:0000313" key="2">
    <source>
        <dbReference type="EMBL" id="CUG88449.1"/>
    </source>
</evidence>
<organism evidence="2 3">
    <name type="scientific">Bodo saltans</name>
    <name type="common">Flagellated protozoan</name>
    <dbReference type="NCBI Taxonomy" id="75058"/>
    <lineage>
        <taxon>Eukaryota</taxon>
        <taxon>Discoba</taxon>
        <taxon>Euglenozoa</taxon>
        <taxon>Kinetoplastea</taxon>
        <taxon>Metakinetoplastina</taxon>
        <taxon>Eubodonida</taxon>
        <taxon>Bodonidae</taxon>
        <taxon>Bodo</taxon>
    </lineage>
</organism>
<feature type="region of interest" description="Disordered" evidence="1">
    <location>
        <begin position="1"/>
        <end position="22"/>
    </location>
</feature>
<feature type="compositionally biased region" description="Low complexity" evidence="1">
    <location>
        <begin position="225"/>
        <end position="243"/>
    </location>
</feature>
<dbReference type="VEuPathDB" id="TriTrypDB:BSAL_15465"/>
<dbReference type="Proteomes" id="UP000051952">
    <property type="component" value="Unassembled WGS sequence"/>
</dbReference>
<evidence type="ECO:0000313" key="3">
    <source>
        <dbReference type="Proteomes" id="UP000051952"/>
    </source>
</evidence>
<proteinExistence type="predicted"/>
<feature type="compositionally biased region" description="Basic and acidic residues" evidence="1">
    <location>
        <begin position="215"/>
        <end position="224"/>
    </location>
</feature>
<name>A0A0S4JEP7_BODSA</name>
<feature type="region of interest" description="Disordered" evidence="1">
    <location>
        <begin position="124"/>
        <end position="156"/>
    </location>
</feature>